<reference evidence="2 3" key="1">
    <citation type="submission" date="2016-10" db="EMBL/GenBank/DDBJ databases">
        <authorList>
            <person name="de Groot N.N."/>
        </authorList>
    </citation>
    <scope>NUCLEOTIDE SEQUENCE [LARGE SCALE GENOMIC DNA]</scope>
    <source>
        <strain evidence="2 3">Sb09</strain>
    </source>
</reference>
<dbReference type="InterPro" id="IPR000600">
    <property type="entry name" value="ROK"/>
</dbReference>
<proteinExistence type="inferred from homology"/>
<sequence length="296" mass="32139">MATFLSFDVGGTRIKYALITDKREIIEKNSTHTPDNGQEFWQKIDEIIESYKSTISGIAFSVPGRVDTEKGIIYIGGALPYLKDIHIKDVFFEKYGLPVAVVNDAKAAALAEVWHSSLKGIKDGAVIVLGTGVGGGLILDGKLRNGSHFQAGELSFLALNLTNKGFERTSGYLGSAVGMVSAVNKAIGNADEKDGKKAFSAINDNHPKARAIFESYCRTIAQIILNVHTTLDLECFAIGGGISSQPILVDEINRQYDLLLDEDEVTKHVLTRPKIVPTTFKNDANLLGALYQLLHS</sequence>
<evidence type="ECO:0000313" key="3">
    <source>
        <dbReference type="Proteomes" id="UP000183162"/>
    </source>
</evidence>
<dbReference type="Pfam" id="PF00480">
    <property type="entry name" value="ROK"/>
    <property type="match status" value="1"/>
</dbReference>
<keyword evidence="2" id="KW-0808">Transferase</keyword>
<protein>
    <submittedName>
        <fullName evidence="2">Sugar kinase of the NBD/HSP70 family, may contain an N-terminal HTH domain</fullName>
    </submittedName>
</protein>
<dbReference type="PANTHER" id="PTHR18964">
    <property type="entry name" value="ROK (REPRESSOR, ORF, KINASE) FAMILY"/>
    <property type="match status" value="1"/>
</dbReference>
<dbReference type="SUPFAM" id="SSF53067">
    <property type="entry name" value="Actin-like ATPase domain"/>
    <property type="match status" value="1"/>
</dbReference>
<dbReference type="PANTHER" id="PTHR18964:SF170">
    <property type="entry name" value="SUGAR KINASE"/>
    <property type="match status" value="1"/>
</dbReference>
<dbReference type="InterPro" id="IPR043129">
    <property type="entry name" value="ATPase_NBD"/>
</dbReference>
<organism evidence="2 3">
    <name type="scientific">Streptococcus equinus</name>
    <name type="common">Streptococcus bovis</name>
    <dbReference type="NCBI Taxonomy" id="1335"/>
    <lineage>
        <taxon>Bacteria</taxon>
        <taxon>Bacillati</taxon>
        <taxon>Bacillota</taxon>
        <taxon>Bacilli</taxon>
        <taxon>Lactobacillales</taxon>
        <taxon>Streptococcaceae</taxon>
        <taxon>Streptococcus</taxon>
    </lineage>
</organism>
<dbReference type="GO" id="GO:0016301">
    <property type="term" value="F:kinase activity"/>
    <property type="evidence" value="ECO:0007669"/>
    <property type="project" value="UniProtKB-KW"/>
</dbReference>
<comment type="similarity">
    <text evidence="1">Belongs to the ROK (NagC/XylR) family.</text>
</comment>
<keyword evidence="2" id="KW-0418">Kinase</keyword>
<name>A0A1G9J5S5_STREI</name>
<dbReference type="OrthoDB" id="9795247at2"/>
<dbReference type="RefSeq" id="WP_074566249.1">
    <property type="nucleotide sequence ID" value="NZ_FNGX01000001.1"/>
</dbReference>
<dbReference type="Proteomes" id="UP000183162">
    <property type="component" value="Unassembled WGS sequence"/>
</dbReference>
<dbReference type="Gene3D" id="3.30.420.40">
    <property type="match status" value="2"/>
</dbReference>
<dbReference type="AlphaFoldDB" id="A0A1G9J5S5"/>
<gene>
    <name evidence="2" type="ORF">SAMN05216400_0460</name>
</gene>
<dbReference type="CDD" id="cd24152">
    <property type="entry name" value="ASKHA_NBD_ROK-like"/>
    <property type="match status" value="1"/>
</dbReference>
<accession>A0A1G9J5S5</accession>
<dbReference type="EMBL" id="FNGX01000001">
    <property type="protein sequence ID" value="SDL32585.1"/>
    <property type="molecule type" value="Genomic_DNA"/>
</dbReference>
<evidence type="ECO:0000313" key="2">
    <source>
        <dbReference type="EMBL" id="SDL32585.1"/>
    </source>
</evidence>
<evidence type="ECO:0000256" key="1">
    <source>
        <dbReference type="ARBA" id="ARBA00006479"/>
    </source>
</evidence>